<dbReference type="EMBL" id="JAWDGP010005192">
    <property type="protein sequence ID" value="KAK3758874.1"/>
    <property type="molecule type" value="Genomic_DNA"/>
</dbReference>
<gene>
    <name evidence="1" type="ORF">RRG08_025570</name>
</gene>
<dbReference type="AlphaFoldDB" id="A0AAE0YX98"/>
<sequence>MELNEQGRVLQDSPGMTENGGAGVLALDTVEELPVSGLLNSQNQNPSVTRLKHCDFLQNVIVILTNANVNFQNDSTVFTLTTPDHRCNVSGLKGDSDVIASGRHGDLVDRYIPKVKAGGYKKCFRLTDGTVMET</sequence>
<evidence type="ECO:0000313" key="2">
    <source>
        <dbReference type="Proteomes" id="UP001283361"/>
    </source>
</evidence>
<keyword evidence="2" id="KW-1185">Reference proteome</keyword>
<reference evidence="1" key="1">
    <citation type="journal article" date="2023" name="G3 (Bethesda)">
        <title>A reference genome for the long-term kleptoplast-retaining sea slug Elysia crispata morphotype clarki.</title>
        <authorList>
            <person name="Eastman K.E."/>
            <person name="Pendleton A.L."/>
            <person name="Shaikh M.A."/>
            <person name="Suttiyut T."/>
            <person name="Ogas R."/>
            <person name="Tomko P."/>
            <person name="Gavelis G."/>
            <person name="Widhalm J.R."/>
            <person name="Wisecaver J.H."/>
        </authorList>
    </citation>
    <scope>NUCLEOTIDE SEQUENCE</scope>
    <source>
        <strain evidence="1">ECLA1</strain>
    </source>
</reference>
<protein>
    <submittedName>
        <fullName evidence="1">Uncharacterized protein</fullName>
    </submittedName>
</protein>
<organism evidence="1 2">
    <name type="scientific">Elysia crispata</name>
    <name type="common">lettuce slug</name>
    <dbReference type="NCBI Taxonomy" id="231223"/>
    <lineage>
        <taxon>Eukaryota</taxon>
        <taxon>Metazoa</taxon>
        <taxon>Spiralia</taxon>
        <taxon>Lophotrochozoa</taxon>
        <taxon>Mollusca</taxon>
        <taxon>Gastropoda</taxon>
        <taxon>Heterobranchia</taxon>
        <taxon>Euthyneura</taxon>
        <taxon>Panpulmonata</taxon>
        <taxon>Sacoglossa</taxon>
        <taxon>Placobranchoidea</taxon>
        <taxon>Plakobranchidae</taxon>
        <taxon>Elysia</taxon>
    </lineage>
</organism>
<accession>A0AAE0YX98</accession>
<evidence type="ECO:0000313" key="1">
    <source>
        <dbReference type="EMBL" id="KAK3758874.1"/>
    </source>
</evidence>
<dbReference type="Proteomes" id="UP001283361">
    <property type="component" value="Unassembled WGS sequence"/>
</dbReference>
<proteinExistence type="predicted"/>
<comment type="caution">
    <text evidence="1">The sequence shown here is derived from an EMBL/GenBank/DDBJ whole genome shotgun (WGS) entry which is preliminary data.</text>
</comment>
<name>A0AAE0YX98_9GAST</name>